<dbReference type="EMBL" id="JACSQL010000011">
    <property type="protein sequence ID" value="MBD7970271.1"/>
    <property type="molecule type" value="Genomic_DNA"/>
</dbReference>
<dbReference type="Proteomes" id="UP000608071">
    <property type="component" value="Unassembled WGS sequence"/>
</dbReference>
<evidence type="ECO:0000313" key="2">
    <source>
        <dbReference type="Proteomes" id="UP000608071"/>
    </source>
</evidence>
<evidence type="ECO:0000313" key="1">
    <source>
        <dbReference type="EMBL" id="MBD7970271.1"/>
    </source>
</evidence>
<accession>A0ABR8T3D8</accession>
<sequence>MNTQIAKSLKYDDIREDGTVQLCVQCAKLTISPGAVGICSVKGCTNEAEFYEKL</sequence>
<organism evidence="1 2">
    <name type="scientific">Paenibacillus gallinarum</name>
    <dbReference type="NCBI Taxonomy" id="2762232"/>
    <lineage>
        <taxon>Bacteria</taxon>
        <taxon>Bacillati</taxon>
        <taxon>Bacillota</taxon>
        <taxon>Bacilli</taxon>
        <taxon>Bacillales</taxon>
        <taxon>Paenibacillaceae</taxon>
        <taxon>Paenibacillus</taxon>
    </lineage>
</organism>
<dbReference type="RefSeq" id="WP_191803193.1">
    <property type="nucleotide sequence ID" value="NZ_JACSQL010000011.1"/>
</dbReference>
<gene>
    <name evidence="1" type="ORF">H9647_19585</name>
</gene>
<protein>
    <submittedName>
        <fullName evidence="1">Uncharacterized protein</fullName>
    </submittedName>
</protein>
<keyword evidence="2" id="KW-1185">Reference proteome</keyword>
<comment type="caution">
    <text evidence="1">The sequence shown here is derived from an EMBL/GenBank/DDBJ whole genome shotgun (WGS) entry which is preliminary data.</text>
</comment>
<proteinExistence type="predicted"/>
<name>A0ABR8T3D8_9BACL</name>
<reference evidence="1 2" key="1">
    <citation type="submission" date="2020-08" db="EMBL/GenBank/DDBJ databases">
        <title>A Genomic Blueprint of the Chicken Gut Microbiome.</title>
        <authorList>
            <person name="Gilroy R."/>
            <person name="Ravi A."/>
            <person name="Getino M."/>
            <person name="Pursley I."/>
            <person name="Horton D.L."/>
            <person name="Alikhan N.-F."/>
            <person name="Baker D."/>
            <person name="Gharbi K."/>
            <person name="Hall N."/>
            <person name="Watson M."/>
            <person name="Adriaenssens E.M."/>
            <person name="Foster-Nyarko E."/>
            <person name="Jarju S."/>
            <person name="Secka A."/>
            <person name="Antonio M."/>
            <person name="Oren A."/>
            <person name="Chaudhuri R."/>
            <person name="La Ragione R.M."/>
            <person name="Hildebrand F."/>
            <person name="Pallen M.J."/>
        </authorList>
    </citation>
    <scope>NUCLEOTIDE SEQUENCE [LARGE SCALE GENOMIC DNA]</scope>
    <source>
        <strain evidence="1 2">Sa2BVA9</strain>
    </source>
</reference>